<dbReference type="GO" id="GO:0045275">
    <property type="term" value="C:respiratory chain complex III"/>
    <property type="evidence" value="ECO:0007669"/>
    <property type="project" value="InterPro"/>
</dbReference>
<dbReference type="EMBL" id="FR824081">
    <property type="protein sequence ID" value="CCA17508.1"/>
    <property type="molecule type" value="Genomic_DNA"/>
</dbReference>
<evidence type="ECO:0000256" key="7">
    <source>
        <dbReference type="ARBA" id="ARBA00023128"/>
    </source>
</evidence>
<gene>
    <name evidence="9" type="primary">AlNc14C36G3177</name>
    <name evidence="9" type="ORF">ALNC14_036510</name>
</gene>
<keyword evidence="8" id="KW-0472">Membrane</keyword>
<dbReference type="Pfam" id="PF02271">
    <property type="entry name" value="UCR_14kD"/>
    <property type="match status" value="1"/>
</dbReference>
<dbReference type="PANTHER" id="PTHR12022:SF0">
    <property type="entry name" value="CYTOCHROME B-C1 COMPLEX SUBUNIT 7"/>
    <property type="match status" value="1"/>
</dbReference>
<evidence type="ECO:0000313" key="9">
    <source>
        <dbReference type="EMBL" id="CCA17508.1"/>
    </source>
</evidence>
<evidence type="ECO:0000256" key="5">
    <source>
        <dbReference type="ARBA" id="ARBA00022792"/>
    </source>
</evidence>
<proteinExistence type="inferred from homology"/>
<evidence type="ECO:0000256" key="2">
    <source>
        <dbReference type="ARBA" id="ARBA00008554"/>
    </source>
</evidence>
<evidence type="ECO:0000256" key="4">
    <source>
        <dbReference type="ARBA" id="ARBA00022660"/>
    </source>
</evidence>
<reference evidence="9" key="1">
    <citation type="journal article" date="2011" name="PLoS Biol.">
        <title>Gene gain and loss during evolution of obligate parasitism in the white rust pathogen of Arabidopsis thaliana.</title>
        <authorList>
            <person name="Kemen E."/>
            <person name="Gardiner A."/>
            <person name="Schultz-Larsen T."/>
            <person name="Kemen A.C."/>
            <person name="Balmuth A.L."/>
            <person name="Robert-Seilaniantz A."/>
            <person name="Bailey K."/>
            <person name="Holub E."/>
            <person name="Studholme D.J."/>
            <person name="Maclean D."/>
            <person name="Jones J.D."/>
        </authorList>
    </citation>
    <scope>NUCLEOTIDE SEQUENCE</scope>
</reference>
<dbReference type="GO" id="GO:0005743">
    <property type="term" value="C:mitochondrial inner membrane"/>
    <property type="evidence" value="ECO:0007669"/>
    <property type="project" value="UniProtKB-SubCell"/>
</dbReference>
<dbReference type="HOGENOM" id="CLU_115154_3_0_1"/>
<keyword evidence="6" id="KW-0249">Electron transport</keyword>
<evidence type="ECO:0000256" key="8">
    <source>
        <dbReference type="ARBA" id="ARBA00023136"/>
    </source>
</evidence>
<comment type="subcellular location">
    <subcellularLocation>
        <location evidence="1">Mitochondrion inner membrane</location>
        <topology evidence="1">Peripheral membrane protein</topology>
        <orientation evidence="1">Matrix side</orientation>
    </subcellularLocation>
</comment>
<dbReference type="Gene3D" id="1.10.1090.10">
    <property type="entry name" value="Cytochrome b-c1 complex subunit 7"/>
    <property type="match status" value="1"/>
</dbReference>
<comment type="similarity">
    <text evidence="2">Belongs to the UQCRB/QCR7 family.</text>
</comment>
<keyword evidence="5" id="KW-0999">Mitochondrion inner membrane</keyword>
<dbReference type="AlphaFoldDB" id="F0W8Q1"/>
<dbReference type="InterPro" id="IPR036544">
    <property type="entry name" value="QCR7_sf"/>
</dbReference>
<dbReference type="InterPro" id="IPR003197">
    <property type="entry name" value="QCR7"/>
</dbReference>
<evidence type="ECO:0000256" key="6">
    <source>
        <dbReference type="ARBA" id="ARBA00022982"/>
    </source>
</evidence>
<name>F0W8Q1_9STRA</name>
<protein>
    <submittedName>
        <fullName evidence="9">Uncharacterized protein AlNc14C36G3177</fullName>
    </submittedName>
</protein>
<dbReference type="PANTHER" id="PTHR12022">
    <property type="entry name" value="UBIQUINOL-CYTOCHROME C REDUCTASE COMPLEX 14 KD PROTEIN"/>
    <property type="match status" value="1"/>
</dbReference>
<sequence length="104" mass="12177">MSKFIAKVAALYRKKVGESLTKYGLKYDDVLVDTPEVVTALSWIKKQDYLGRTRRIARAADCGLKRSYLTEELQQVQRPFDNYLYEKVQEAEKLQVERDALTKW</sequence>
<dbReference type="GO" id="GO:0006122">
    <property type="term" value="P:mitochondrial electron transport, ubiquinol to cytochrome c"/>
    <property type="evidence" value="ECO:0007669"/>
    <property type="project" value="InterPro"/>
</dbReference>
<keyword evidence="7" id="KW-0496">Mitochondrion</keyword>
<evidence type="ECO:0000256" key="3">
    <source>
        <dbReference type="ARBA" id="ARBA00022448"/>
    </source>
</evidence>
<evidence type="ECO:0000256" key="1">
    <source>
        <dbReference type="ARBA" id="ARBA00004443"/>
    </source>
</evidence>
<organism evidence="9">
    <name type="scientific">Albugo laibachii Nc14</name>
    <dbReference type="NCBI Taxonomy" id="890382"/>
    <lineage>
        <taxon>Eukaryota</taxon>
        <taxon>Sar</taxon>
        <taxon>Stramenopiles</taxon>
        <taxon>Oomycota</taxon>
        <taxon>Peronosporomycetes</taxon>
        <taxon>Albuginales</taxon>
        <taxon>Albuginaceae</taxon>
        <taxon>Albugo</taxon>
    </lineage>
</organism>
<dbReference type="SUPFAM" id="SSF81524">
    <property type="entry name" value="14 kDa protein of cytochrome bc1 complex (Ubiquinol-cytochrome c reductase)"/>
    <property type="match status" value="1"/>
</dbReference>
<reference evidence="9" key="2">
    <citation type="submission" date="2011-02" db="EMBL/GenBank/DDBJ databases">
        <authorList>
            <person name="MacLean D."/>
        </authorList>
    </citation>
    <scope>NUCLEOTIDE SEQUENCE</scope>
</reference>
<accession>F0W8Q1</accession>
<keyword evidence="3" id="KW-0813">Transport</keyword>
<keyword evidence="4" id="KW-0679">Respiratory chain</keyword>